<feature type="domain" description="Peptidase S54 rhomboid" evidence="9">
    <location>
        <begin position="229"/>
        <end position="363"/>
    </location>
</feature>
<feature type="transmembrane region" description="Helical" evidence="8">
    <location>
        <begin position="346"/>
        <end position="364"/>
    </location>
</feature>
<evidence type="ECO:0000256" key="5">
    <source>
        <dbReference type="ARBA" id="ARBA00022989"/>
    </source>
</evidence>
<dbReference type="Gene3D" id="1.20.1540.10">
    <property type="entry name" value="Rhomboid-like"/>
    <property type="match status" value="1"/>
</dbReference>
<dbReference type="InterPro" id="IPR035952">
    <property type="entry name" value="Rhomboid-like_sf"/>
</dbReference>
<dbReference type="GO" id="GO:0016020">
    <property type="term" value="C:membrane"/>
    <property type="evidence" value="ECO:0007669"/>
    <property type="project" value="UniProtKB-SubCell"/>
</dbReference>
<gene>
    <name evidence="10" type="ORF">AMD02_12320</name>
</gene>
<dbReference type="PATRIC" id="fig|136160.3.peg.2889"/>
<dbReference type="Pfam" id="PF13432">
    <property type="entry name" value="TPR_16"/>
    <property type="match status" value="1"/>
</dbReference>
<reference evidence="10" key="1">
    <citation type="submission" date="2015-08" db="EMBL/GenBank/DDBJ databases">
        <title>Complete DNA Sequence of Pseudomonas syringae pv. actinidiae, the Causal Agent of Kiwifruit Canker Disease.</title>
        <authorList>
            <person name="Rikkerink E.H.A."/>
            <person name="Fineran P.C."/>
        </authorList>
    </citation>
    <scope>NUCLEOTIDE SEQUENCE</scope>
    <source>
        <strain evidence="10">DSM 13666</strain>
    </source>
</reference>
<dbReference type="GO" id="GO:0004252">
    <property type="term" value="F:serine-type endopeptidase activity"/>
    <property type="evidence" value="ECO:0007669"/>
    <property type="project" value="InterPro"/>
</dbReference>
<feature type="transmembrane region" description="Helical" evidence="8">
    <location>
        <begin position="270"/>
        <end position="288"/>
    </location>
</feature>
<keyword evidence="5 8" id="KW-1133">Transmembrane helix</keyword>
<evidence type="ECO:0000256" key="7">
    <source>
        <dbReference type="PROSITE-ProRule" id="PRU00339"/>
    </source>
</evidence>
<dbReference type="InterPro" id="IPR011990">
    <property type="entry name" value="TPR-like_helical_dom_sf"/>
</dbReference>
<keyword evidence="6 8" id="KW-0472">Membrane</keyword>
<accession>A0A0M0KL54</accession>
<dbReference type="EMBL" id="LILD01000001">
    <property type="protein sequence ID" value="KOO39544.1"/>
    <property type="molecule type" value="Genomic_DNA"/>
</dbReference>
<sequence>MNVMRHDLYFWQVVHHLVVEEGYRVLDMEQSEVWLESDALKDRTVIRIKRIDVDWGNQLRADFEQVRKKMLWLKRQLGVRRLRGEAIYVTMYPPVDDWSSFEAEEKLDRNGNVTLRPTLIVAEESERKATIAAVNERLSIHLPYVALLDEDGYQMEQMARYLRQQIRHTANATQQKERRLFQYGKPYATYGLLVVIAFMYVLLEMNGGSTDMPTLIEFGAKYNPAIADGEWWRLLSSMFLHIGILHFMMNSLALFYLGGTVERIYGTSRFFIIYFIAGLAGSIASFALNAHVSAGASGAIFGCFGALLYFGTVHKKLFFRTMGSSVLLILVFNLAFGFIIPMIDNGAHIGGLIGGFLASAVVHLPNHRPRLRQLSFLLLTVLALIGSFAFGFVNEHKAGADLLALQNAQDLIEAEDIEAAYEVLLESVEKGNERAEAYFLLSYTEAVLGKYEEAEEHLQKTIDLEPKMHEAHYNLALVYDELDERQKALESAQEAVRLDPGNEKYETFLRSLEE</sequence>
<protein>
    <submittedName>
        <fullName evidence="10">Rhomboid protein membrane-associated serine peptidase</fullName>
    </submittedName>
</protein>
<dbReference type="Gene3D" id="1.25.40.10">
    <property type="entry name" value="Tetratricopeptide repeat domain"/>
    <property type="match status" value="1"/>
</dbReference>
<feature type="transmembrane region" description="Helical" evidence="8">
    <location>
        <begin position="238"/>
        <end position="258"/>
    </location>
</feature>
<dbReference type="PANTHER" id="PTHR43731:SF14">
    <property type="entry name" value="PRESENILIN-ASSOCIATED RHOMBOID-LIKE PROTEIN, MITOCHONDRIAL"/>
    <property type="match status" value="1"/>
</dbReference>
<dbReference type="InterPro" id="IPR019734">
    <property type="entry name" value="TPR_rpt"/>
</dbReference>
<evidence type="ECO:0000256" key="8">
    <source>
        <dbReference type="SAM" id="Phobius"/>
    </source>
</evidence>
<organism evidence="10">
    <name type="scientific">Halalkalibacterium halodurans</name>
    <name type="common">Bacillus halodurans</name>
    <dbReference type="NCBI Taxonomy" id="86665"/>
    <lineage>
        <taxon>Bacteria</taxon>
        <taxon>Bacillati</taxon>
        <taxon>Bacillota</taxon>
        <taxon>Bacilli</taxon>
        <taxon>Bacillales</taxon>
        <taxon>Bacillaceae</taxon>
        <taxon>Halalkalibacterium (ex Joshi et al. 2022)</taxon>
    </lineage>
</organism>
<dbReference type="InterPro" id="IPR022764">
    <property type="entry name" value="Peptidase_S54_rhomboid_dom"/>
</dbReference>
<evidence type="ECO:0000256" key="1">
    <source>
        <dbReference type="ARBA" id="ARBA00004141"/>
    </source>
</evidence>
<feature type="repeat" description="TPR" evidence="7">
    <location>
        <begin position="435"/>
        <end position="468"/>
    </location>
</feature>
<feature type="transmembrane region" description="Helical" evidence="8">
    <location>
        <begin position="317"/>
        <end position="340"/>
    </location>
</feature>
<dbReference type="GeneID" id="87597050"/>
<name>A0A0M0KL54_ALKHA</name>
<feature type="transmembrane region" description="Helical" evidence="8">
    <location>
        <begin position="376"/>
        <end position="393"/>
    </location>
</feature>
<dbReference type="RefSeq" id="WP_053431490.1">
    <property type="nucleotide sequence ID" value="NZ_CP040441.1"/>
</dbReference>
<evidence type="ECO:0000256" key="6">
    <source>
        <dbReference type="ARBA" id="ARBA00023136"/>
    </source>
</evidence>
<comment type="subcellular location">
    <subcellularLocation>
        <location evidence="1">Membrane</location>
        <topology evidence="1">Multi-pass membrane protein</topology>
    </subcellularLocation>
</comment>
<evidence type="ECO:0000259" key="9">
    <source>
        <dbReference type="Pfam" id="PF01694"/>
    </source>
</evidence>
<dbReference type="InterPro" id="IPR050925">
    <property type="entry name" value="Rhomboid_protease_S54"/>
</dbReference>
<dbReference type="SMART" id="SM00028">
    <property type="entry name" value="TPR"/>
    <property type="match status" value="2"/>
</dbReference>
<keyword evidence="7" id="KW-0802">TPR repeat</keyword>
<proteinExistence type="inferred from homology"/>
<feature type="transmembrane region" description="Helical" evidence="8">
    <location>
        <begin position="187"/>
        <end position="203"/>
    </location>
</feature>
<keyword evidence="4" id="KW-0378">Hydrolase</keyword>
<comment type="caution">
    <text evidence="10">The sequence shown here is derived from an EMBL/GenBank/DDBJ whole genome shotgun (WGS) entry which is preliminary data.</text>
</comment>
<dbReference type="Pfam" id="PF01694">
    <property type="entry name" value="Rhomboid"/>
    <property type="match status" value="1"/>
</dbReference>
<feature type="repeat" description="TPR" evidence="7">
    <location>
        <begin position="469"/>
        <end position="502"/>
    </location>
</feature>
<comment type="similarity">
    <text evidence="2">Belongs to the peptidase S54 family.</text>
</comment>
<evidence type="ECO:0000256" key="3">
    <source>
        <dbReference type="ARBA" id="ARBA00022692"/>
    </source>
</evidence>
<evidence type="ECO:0000256" key="2">
    <source>
        <dbReference type="ARBA" id="ARBA00009045"/>
    </source>
</evidence>
<dbReference type="SUPFAM" id="SSF48452">
    <property type="entry name" value="TPR-like"/>
    <property type="match status" value="1"/>
</dbReference>
<keyword evidence="3 8" id="KW-0812">Transmembrane</keyword>
<feature type="transmembrane region" description="Helical" evidence="8">
    <location>
        <begin position="294"/>
        <end position="310"/>
    </location>
</feature>
<evidence type="ECO:0000313" key="10">
    <source>
        <dbReference type="EMBL" id="KOO39544.1"/>
    </source>
</evidence>
<evidence type="ECO:0000256" key="4">
    <source>
        <dbReference type="ARBA" id="ARBA00022801"/>
    </source>
</evidence>
<dbReference type="AlphaFoldDB" id="A0A0M0KL54"/>
<dbReference type="PROSITE" id="PS50293">
    <property type="entry name" value="TPR_REGION"/>
    <property type="match status" value="1"/>
</dbReference>
<dbReference type="PROSITE" id="PS50005">
    <property type="entry name" value="TPR"/>
    <property type="match status" value="2"/>
</dbReference>
<dbReference type="PANTHER" id="PTHR43731">
    <property type="entry name" value="RHOMBOID PROTEASE"/>
    <property type="match status" value="1"/>
</dbReference>
<dbReference type="SUPFAM" id="SSF144091">
    <property type="entry name" value="Rhomboid-like"/>
    <property type="match status" value="1"/>
</dbReference>